<reference evidence="2 3" key="1">
    <citation type="submission" date="2019-08" db="EMBL/GenBank/DDBJ databases">
        <title>Complete genome sequence of Candidatus Uab amorphum.</title>
        <authorList>
            <person name="Shiratori T."/>
            <person name="Suzuki S."/>
            <person name="Kakizawa Y."/>
            <person name="Ishida K."/>
        </authorList>
    </citation>
    <scope>NUCLEOTIDE SEQUENCE [LARGE SCALE GENOMIC DNA]</scope>
    <source>
        <strain evidence="2 3">SRT547</strain>
    </source>
</reference>
<dbReference type="KEGG" id="uam:UABAM_05411"/>
<dbReference type="PROSITE" id="PS51257">
    <property type="entry name" value="PROKAR_LIPOPROTEIN"/>
    <property type="match status" value="1"/>
</dbReference>
<dbReference type="Pfam" id="PF03886">
    <property type="entry name" value="ABC_trans_aux"/>
    <property type="match status" value="1"/>
</dbReference>
<gene>
    <name evidence="2" type="ORF">UABAM_05411</name>
</gene>
<dbReference type="Proteomes" id="UP000326354">
    <property type="component" value="Chromosome"/>
</dbReference>
<dbReference type="SUPFAM" id="SSF159594">
    <property type="entry name" value="XCC0632-like"/>
    <property type="match status" value="1"/>
</dbReference>
<organism evidence="2 3">
    <name type="scientific">Uabimicrobium amorphum</name>
    <dbReference type="NCBI Taxonomy" id="2596890"/>
    <lineage>
        <taxon>Bacteria</taxon>
        <taxon>Pseudomonadati</taxon>
        <taxon>Planctomycetota</taxon>
        <taxon>Candidatus Uabimicrobiia</taxon>
        <taxon>Candidatus Uabimicrobiales</taxon>
        <taxon>Candidatus Uabimicrobiaceae</taxon>
        <taxon>Candidatus Uabimicrobium</taxon>
    </lineage>
</organism>
<feature type="domain" description="ABC-type transport auxiliary lipoprotein component" evidence="1">
    <location>
        <begin position="36"/>
        <end position="185"/>
    </location>
</feature>
<dbReference type="AlphaFoldDB" id="A0A5S9F6S8"/>
<dbReference type="Gene3D" id="3.40.50.10610">
    <property type="entry name" value="ABC-type transport auxiliary lipoprotein component"/>
    <property type="match status" value="1"/>
</dbReference>
<dbReference type="EMBL" id="AP019860">
    <property type="protein sequence ID" value="BBM87009.1"/>
    <property type="molecule type" value="Genomic_DNA"/>
</dbReference>
<dbReference type="InterPro" id="IPR005586">
    <property type="entry name" value="ABC_trans_aux"/>
</dbReference>
<proteinExistence type="predicted"/>
<accession>A0A5S9F6S8</accession>
<sequence>MRKNPVCRMKKNIYFMWIVSILLLLGCSSPVALGHYSLEFFAPSSDNTTSLTQDSVGIEDFSSVKALDRNEVLLRTGETNQVLFATHSLWWALPKEIVSETFHNYLEAQNVFVHVVHYPTLQKIKYVVQGKVHRFEIRQGVDKWETVLAIQLYLIDAETQKIQWKSGVIESNLTCEADMDSAATSMEENLVRIYDLLLEKLKDFLKV</sequence>
<name>A0A5S9F6S8_UABAM</name>
<evidence type="ECO:0000313" key="2">
    <source>
        <dbReference type="EMBL" id="BBM87009.1"/>
    </source>
</evidence>
<evidence type="ECO:0000259" key="1">
    <source>
        <dbReference type="Pfam" id="PF03886"/>
    </source>
</evidence>
<evidence type="ECO:0000313" key="3">
    <source>
        <dbReference type="Proteomes" id="UP000326354"/>
    </source>
</evidence>
<protein>
    <recommendedName>
        <fullName evidence="1">ABC-type transport auxiliary lipoprotein component domain-containing protein</fullName>
    </recommendedName>
</protein>
<keyword evidence="3" id="KW-1185">Reference proteome</keyword>